<name>A0A0E9QAU3_ANGAN</name>
<accession>A0A0E9QAU3</accession>
<dbReference type="AlphaFoldDB" id="A0A0E9QAU3"/>
<evidence type="ECO:0000313" key="1">
    <source>
        <dbReference type="EMBL" id="JAH13657.1"/>
    </source>
</evidence>
<sequence length="61" mass="6922">MKLYSVHSSFCSSPQSKVKNKYSVLYSVHLNRTGRAFLGFALTFVVINLHPSHRHQLQGGF</sequence>
<proteinExistence type="predicted"/>
<protein>
    <submittedName>
        <fullName evidence="1">Uncharacterized protein</fullName>
    </submittedName>
</protein>
<reference evidence="1" key="2">
    <citation type="journal article" date="2015" name="Fish Shellfish Immunol.">
        <title>Early steps in the European eel (Anguilla anguilla)-Vibrio vulnificus interaction in the gills: Role of the RtxA13 toxin.</title>
        <authorList>
            <person name="Callol A."/>
            <person name="Pajuelo D."/>
            <person name="Ebbesson L."/>
            <person name="Teles M."/>
            <person name="MacKenzie S."/>
            <person name="Amaro C."/>
        </authorList>
    </citation>
    <scope>NUCLEOTIDE SEQUENCE</scope>
</reference>
<organism evidence="1">
    <name type="scientific">Anguilla anguilla</name>
    <name type="common">European freshwater eel</name>
    <name type="synonym">Muraena anguilla</name>
    <dbReference type="NCBI Taxonomy" id="7936"/>
    <lineage>
        <taxon>Eukaryota</taxon>
        <taxon>Metazoa</taxon>
        <taxon>Chordata</taxon>
        <taxon>Craniata</taxon>
        <taxon>Vertebrata</taxon>
        <taxon>Euteleostomi</taxon>
        <taxon>Actinopterygii</taxon>
        <taxon>Neopterygii</taxon>
        <taxon>Teleostei</taxon>
        <taxon>Anguilliformes</taxon>
        <taxon>Anguillidae</taxon>
        <taxon>Anguilla</taxon>
    </lineage>
</organism>
<reference evidence="1" key="1">
    <citation type="submission" date="2014-11" db="EMBL/GenBank/DDBJ databases">
        <authorList>
            <person name="Amaro Gonzalez C."/>
        </authorList>
    </citation>
    <scope>NUCLEOTIDE SEQUENCE</scope>
</reference>
<dbReference type="EMBL" id="GBXM01094920">
    <property type="protein sequence ID" value="JAH13657.1"/>
    <property type="molecule type" value="Transcribed_RNA"/>
</dbReference>